<reference evidence="2" key="1">
    <citation type="submission" date="2023-04" db="EMBL/GenBank/DDBJ databases">
        <authorList>
            <consortium name="ELIXIR-Norway"/>
        </authorList>
    </citation>
    <scope>NUCLEOTIDE SEQUENCE [LARGE SCALE GENOMIC DNA]</scope>
</reference>
<evidence type="ECO:0000313" key="3">
    <source>
        <dbReference type="Proteomes" id="UP001176941"/>
    </source>
</evidence>
<organism evidence="2 3">
    <name type="scientific">Rangifer tarandus platyrhynchus</name>
    <name type="common">Svalbard reindeer</name>
    <dbReference type="NCBI Taxonomy" id="3082113"/>
    <lineage>
        <taxon>Eukaryota</taxon>
        <taxon>Metazoa</taxon>
        <taxon>Chordata</taxon>
        <taxon>Craniata</taxon>
        <taxon>Vertebrata</taxon>
        <taxon>Euteleostomi</taxon>
        <taxon>Mammalia</taxon>
        <taxon>Eutheria</taxon>
        <taxon>Laurasiatheria</taxon>
        <taxon>Artiodactyla</taxon>
        <taxon>Ruminantia</taxon>
        <taxon>Pecora</taxon>
        <taxon>Cervidae</taxon>
        <taxon>Odocoileinae</taxon>
        <taxon>Rangifer</taxon>
    </lineage>
</organism>
<proteinExistence type="predicted"/>
<evidence type="ECO:0000256" key="1">
    <source>
        <dbReference type="SAM" id="MobiDB-lite"/>
    </source>
</evidence>
<dbReference type="Proteomes" id="UP001176941">
    <property type="component" value="Chromosome 5"/>
</dbReference>
<protein>
    <submittedName>
        <fullName evidence="2">Uncharacterized protein</fullName>
    </submittedName>
</protein>
<dbReference type="EMBL" id="OX459941">
    <property type="protein sequence ID" value="CAI9176123.1"/>
    <property type="molecule type" value="Genomic_DNA"/>
</dbReference>
<accession>A0ABN8ZQD0</accession>
<name>A0ABN8ZQD0_RANTA</name>
<gene>
    <name evidence="2" type="ORF">MRATA1EN1_LOCUS25085</name>
</gene>
<sequence>MILENWYSIPKQTKLNPNPFIMCVHAELLQSCPTLCNPTDCGLRAPLSTGFSRQEYWSGWPCPPPGDLPDPGIKPGSPALQADSLPTEPPGKPNPRIAPYKKIISKQTIDLNERDKIIKLSEENKRKS</sequence>
<evidence type="ECO:0000313" key="2">
    <source>
        <dbReference type="EMBL" id="CAI9176123.1"/>
    </source>
</evidence>
<keyword evidence="3" id="KW-1185">Reference proteome</keyword>
<feature type="region of interest" description="Disordered" evidence="1">
    <location>
        <begin position="58"/>
        <end position="100"/>
    </location>
</feature>